<organism evidence="12 13">
    <name type="scientific">Candidatus Anoxymicrobium japonicum</name>
    <dbReference type="NCBI Taxonomy" id="2013648"/>
    <lineage>
        <taxon>Bacteria</taxon>
        <taxon>Bacillati</taxon>
        <taxon>Actinomycetota</taxon>
        <taxon>Candidatus Geothermincolia</taxon>
        <taxon>Candidatus Geothermincolales</taxon>
        <taxon>Candidatus Anoxymicrobiaceae</taxon>
        <taxon>Candidatus Anoxymicrobium</taxon>
    </lineage>
</organism>
<dbReference type="SUPFAM" id="SSF81301">
    <property type="entry name" value="Nucleotidyltransferase"/>
    <property type="match status" value="1"/>
</dbReference>
<keyword evidence="5" id="KW-0479">Metal-binding</keyword>
<dbReference type="GO" id="GO:0016779">
    <property type="term" value="F:nucleotidyltransferase activity"/>
    <property type="evidence" value="ECO:0007669"/>
    <property type="project" value="UniProtKB-KW"/>
</dbReference>
<keyword evidence="6" id="KW-0547">Nucleotide-binding</keyword>
<keyword evidence="8" id="KW-0694">RNA-binding</keyword>
<dbReference type="AlphaFoldDB" id="A0A2N3G616"/>
<feature type="domain" description="tRNA nucleotidyltransferase/poly(A) polymerase RNA and SrmB- binding" evidence="11">
    <location>
        <begin position="182"/>
        <end position="243"/>
    </location>
</feature>
<evidence type="ECO:0000256" key="7">
    <source>
        <dbReference type="ARBA" id="ARBA00022842"/>
    </source>
</evidence>
<evidence type="ECO:0000256" key="8">
    <source>
        <dbReference type="RuleBase" id="RU003953"/>
    </source>
</evidence>
<evidence type="ECO:0000256" key="2">
    <source>
        <dbReference type="ARBA" id="ARBA00022679"/>
    </source>
</evidence>
<keyword evidence="2 8" id="KW-0808">Transferase</keyword>
<dbReference type="InterPro" id="IPR050264">
    <property type="entry name" value="Bact_CCA-adding_enz_type3_sf"/>
</dbReference>
<dbReference type="Pfam" id="PF12627">
    <property type="entry name" value="PolyA_pol_RNAbd"/>
    <property type="match status" value="1"/>
</dbReference>
<dbReference type="GO" id="GO:0008033">
    <property type="term" value="P:tRNA processing"/>
    <property type="evidence" value="ECO:0007669"/>
    <property type="project" value="UniProtKB-KW"/>
</dbReference>
<dbReference type="Pfam" id="PF01966">
    <property type="entry name" value="HD"/>
    <property type="match status" value="1"/>
</dbReference>
<evidence type="ECO:0000256" key="6">
    <source>
        <dbReference type="ARBA" id="ARBA00022741"/>
    </source>
</evidence>
<feature type="domain" description="HD" evidence="10">
    <location>
        <begin position="273"/>
        <end position="338"/>
    </location>
</feature>
<evidence type="ECO:0000313" key="12">
    <source>
        <dbReference type="EMBL" id="PKQ28156.1"/>
    </source>
</evidence>
<dbReference type="PANTHER" id="PTHR46173:SF1">
    <property type="entry name" value="CCA TRNA NUCLEOTIDYLTRANSFERASE 1, MITOCHONDRIAL"/>
    <property type="match status" value="1"/>
</dbReference>
<dbReference type="CDD" id="cd05398">
    <property type="entry name" value="NT_ClassII-CCAase"/>
    <property type="match status" value="1"/>
</dbReference>
<dbReference type="Gene3D" id="3.30.460.10">
    <property type="entry name" value="Beta Polymerase, domain 2"/>
    <property type="match status" value="1"/>
</dbReference>
<keyword evidence="4" id="KW-0548">Nucleotidyltransferase</keyword>
<dbReference type="InterPro" id="IPR043519">
    <property type="entry name" value="NT_sf"/>
</dbReference>
<comment type="caution">
    <text evidence="12">The sequence shown here is derived from an EMBL/GenBank/DDBJ whole genome shotgun (WGS) entry which is preliminary data.</text>
</comment>
<evidence type="ECO:0000256" key="3">
    <source>
        <dbReference type="ARBA" id="ARBA00022694"/>
    </source>
</evidence>
<dbReference type="GO" id="GO:0000166">
    <property type="term" value="F:nucleotide binding"/>
    <property type="evidence" value="ECO:0007669"/>
    <property type="project" value="UniProtKB-KW"/>
</dbReference>
<feature type="domain" description="Poly A polymerase head" evidence="9">
    <location>
        <begin position="30"/>
        <end position="154"/>
    </location>
</feature>
<dbReference type="Gene3D" id="1.10.3090.10">
    <property type="entry name" value="cca-adding enzyme, domain 2"/>
    <property type="match status" value="1"/>
</dbReference>
<accession>A0A2N3G616</accession>
<evidence type="ECO:0000259" key="11">
    <source>
        <dbReference type="Pfam" id="PF12627"/>
    </source>
</evidence>
<keyword evidence="7" id="KW-0460">Magnesium</keyword>
<dbReference type="InterPro" id="IPR006674">
    <property type="entry name" value="HD_domain"/>
</dbReference>
<dbReference type="InterPro" id="IPR002646">
    <property type="entry name" value="PolA_pol_head_dom"/>
</dbReference>
<reference evidence="12 13" key="1">
    <citation type="journal article" date="2017" name="ISME J.">
        <title>Potential for microbial H2 and metal transformations associated with novel bacteria and archaea in deep terrestrial subsurface sediments.</title>
        <authorList>
            <person name="Hernsdorf A.W."/>
            <person name="Amano Y."/>
            <person name="Miyakawa K."/>
            <person name="Ise K."/>
            <person name="Suzuki Y."/>
            <person name="Anantharaman K."/>
            <person name="Probst A."/>
            <person name="Burstein D."/>
            <person name="Thomas B.C."/>
            <person name="Banfield J.F."/>
        </authorList>
    </citation>
    <scope>NUCLEOTIDE SEQUENCE [LARGE SCALE GENOMIC DNA]</scope>
    <source>
        <strain evidence="12">HGW-Actinobacteria-3</strain>
    </source>
</reference>
<evidence type="ECO:0000259" key="10">
    <source>
        <dbReference type="Pfam" id="PF01966"/>
    </source>
</evidence>
<comment type="similarity">
    <text evidence="8">Belongs to the tRNA nucleotidyltransferase/poly(A) polymerase family.</text>
</comment>
<dbReference type="NCBIfam" id="TIGR00277">
    <property type="entry name" value="HDIG"/>
    <property type="match status" value="1"/>
</dbReference>
<protein>
    <submittedName>
        <fullName evidence="12">CCA tRNA nucleotidyltransferase</fullName>
    </submittedName>
</protein>
<evidence type="ECO:0000256" key="1">
    <source>
        <dbReference type="ARBA" id="ARBA00001946"/>
    </source>
</evidence>
<evidence type="ECO:0000256" key="5">
    <source>
        <dbReference type="ARBA" id="ARBA00022723"/>
    </source>
</evidence>
<dbReference type="InterPro" id="IPR032828">
    <property type="entry name" value="PolyA_RNA-bd"/>
</dbReference>
<gene>
    <name evidence="12" type="ORF">CVT63_04280</name>
</gene>
<dbReference type="InterPro" id="IPR003607">
    <property type="entry name" value="HD/PDEase_dom"/>
</dbReference>
<dbReference type="CDD" id="cd00077">
    <property type="entry name" value="HDc"/>
    <property type="match status" value="1"/>
</dbReference>
<dbReference type="Proteomes" id="UP000233654">
    <property type="component" value="Unassembled WGS sequence"/>
</dbReference>
<keyword evidence="3" id="KW-0819">tRNA processing</keyword>
<dbReference type="InterPro" id="IPR006675">
    <property type="entry name" value="HDIG_dom"/>
</dbReference>
<sequence length="472" mass="53013">MTSKLGKHLFEVPKQVAEVAGRFAAARGQLFIVGGWLRDRLRGEECKDIDLATDLPPARVKKAVEGLGAIYSTGEKFGTIGVVLDDYTLEITTFRSEEYTPGSRHPEVVHHEDINEDLARRDFTINAMALQMAPVAGALLDPFGGADDLARGLIKTPGQPGPRMAEDPLRMMRAVRFAARLGFAIDDTVLDVIREQAHLLDHISWERRRDELEKIIVSPDPGGGVRLLVDTGLMERVSPELAAMKNVEQPRAYHRANVLEHTLLTMGYLRPDPLLRRAALFHDVGKPPARVTSPKVMFPEHDKIGVELTRVAMQRLRYSNEDIHKTAFLVRRHMRPIHYERGWSDSAVRRLIRDCVMLKDETVVVTLDYVFELARADIKAGNLERAPDFLALVDDLERRIEEIGARKEIEKARSPIDGRELMELFGRKPGPWLKSVKNHLTHLVVSGELAPGDKKKAARLAAEFIEKRNSGA</sequence>
<evidence type="ECO:0000256" key="4">
    <source>
        <dbReference type="ARBA" id="ARBA00022695"/>
    </source>
</evidence>
<name>A0A2N3G616_9ACTN</name>
<dbReference type="GO" id="GO:0000049">
    <property type="term" value="F:tRNA binding"/>
    <property type="evidence" value="ECO:0007669"/>
    <property type="project" value="TreeGrafter"/>
</dbReference>
<dbReference type="EMBL" id="PHEX01000030">
    <property type="protein sequence ID" value="PKQ28156.1"/>
    <property type="molecule type" value="Genomic_DNA"/>
</dbReference>
<dbReference type="Pfam" id="PF01743">
    <property type="entry name" value="PolyA_pol"/>
    <property type="match status" value="1"/>
</dbReference>
<dbReference type="Gene3D" id="1.10.246.80">
    <property type="match status" value="1"/>
</dbReference>
<dbReference type="GO" id="GO:0046872">
    <property type="term" value="F:metal ion binding"/>
    <property type="evidence" value="ECO:0007669"/>
    <property type="project" value="UniProtKB-KW"/>
</dbReference>
<comment type="cofactor">
    <cofactor evidence="1">
        <name>Mg(2+)</name>
        <dbReference type="ChEBI" id="CHEBI:18420"/>
    </cofactor>
</comment>
<dbReference type="SUPFAM" id="SSF81891">
    <property type="entry name" value="Poly A polymerase C-terminal region-like"/>
    <property type="match status" value="1"/>
</dbReference>
<proteinExistence type="inferred from homology"/>
<evidence type="ECO:0000259" key="9">
    <source>
        <dbReference type="Pfam" id="PF01743"/>
    </source>
</evidence>
<evidence type="ECO:0000313" key="13">
    <source>
        <dbReference type="Proteomes" id="UP000233654"/>
    </source>
</evidence>
<dbReference type="PANTHER" id="PTHR46173">
    <property type="entry name" value="CCA TRNA NUCLEOTIDYLTRANSFERASE 1, MITOCHONDRIAL"/>
    <property type="match status" value="1"/>
</dbReference>